<feature type="binding site" evidence="16">
    <location>
        <position position="19"/>
    </location>
    <ligand>
        <name>Mg(2+)</name>
        <dbReference type="ChEBI" id="CHEBI:18420"/>
        <label>2</label>
    </ligand>
</feature>
<dbReference type="GO" id="GO:0046872">
    <property type="term" value="F:metal ion binding"/>
    <property type="evidence" value="ECO:0007669"/>
    <property type="project" value="UniProtKB-KW"/>
</dbReference>
<keyword evidence="16" id="KW-0460">Magnesium</keyword>
<comment type="similarity">
    <text evidence="17">Belongs to the TRAFAC class TrmE-Era-EngA-EngB-Septin-like GTPase superfamily. FeoB GTPase (TC 9.A.8) family.</text>
</comment>
<evidence type="ECO:0000256" key="15">
    <source>
        <dbReference type="PIRSR" id="PIRSR603373-1"/>
    </source>
</evidence>
<dbReference type="InterPro" id="IPR003373">
    <property type="entry name" value="Fe2_transport_prot-B"/>
</dbReference>
<keyword evidence="8 15" id="KW-0547">Nucleotide-binding</keyword>
<evidence type="ECO:0000256" key="5">
    <source>
        <dbReference type="ARBA" id="ARBA00022496"/>
    </source>
</evidence>
<dbReference type="Pfam" id="PF17910">
    <property type="entry name" value="FeoB_Cyto"/>
    <property type="match status" value="1"/>
</dbReference>
<evidence type="ECO:0000256" key="13">
    <source>
        <dbReference type="ARBA" id="ARBA00023136"/>
    </source>
</evidence>
<feature type="binding site" evidence="15">
    <location>
        <begin position="113"/>
        <end position="116"/>
    </location>
    <ligand>
        <name>GTP</name>
        <dbReference type="ChEBI" id="CHEBI:37565"/>
        <label>1</label>
    </ligand>
</feature>
<keyword evidence="7 17" id="KW-0812">Transmembrane</keyword>
<feature type="transmembrane region" description="Helical" evidence="17">
    <location>
        <begin position="509"/>
        <end position="529"/>
    </location>
</feature>
<dbReference type="Pfam" id="PF02421">
    <property type="entry name" value="FeoB_N"/>
    <property type="match status" value="1"/>
</dbReference>
<proteinExistence type="inferred from homology"/>
<dbReference type="GO" id="GO:0015093">
    <property type="term" value="F:ferrous iron transmembrane transporter activity"/>
    <property type="evidence" value="ECO:0007669"/>
    <property type="project" value="UniProtKB-UniRule"/>
</dbReference>
<evidence type="ECO:0000256" key="4">
    <source>
        <dbReference type="ARBA" id="ARBA00022475"/>
    </source>
</evidence>
<keyword evidence="9 17" id="KW-1133">Transmembrane helix</keyword>
<evidence type="ECO:0000256" key="10">
    <source>
        <dbReference type="ARBA" id="ARBA00023004"/>
    </source>
</evidence>
<feature type="binding site" evidence="15">
    <location>
        <begin position="8"/>
        <end position="15"/>
    </location>
    <ligand>
        <name>GTP</name>
        <dbReference type="ChEBI" id="CHEBI:37565"/>
        <label>1</label>
    </ligand>
</feature>
<sequence>MIRMALAGNPNSGKTTLFNALTGSHQYVGNWPGVTVEKKEGSYRKDSDIAITDLPGIYSLSPYTLEEVVSREYLLDGEVDVIINIVDAVNLERNLYLTTQLMELGIPVVVALNRMDVVRANGDVIYAEKIEAALRTPVVEISALKKENLDGLIEAAKKAAIENAAPHPVYEDEVEEAAADILATVPSIGESGAARFYAMKLIEGDEKLDLTLTDSERAALDARIESLEEALDDDGEGIVTEARYLYIADIVAGNYVSARKGGTRSDKIDAIVTNRVLALPIFAAIMTFVYFVSAKVVGGAVTDWVNEELLGGYVAGFLSDALTAANTADWLHSLVIDGVVAGISAVLGFLPVIATLYFFLAILEDVGYMSRIAFILDRIFRKFGLSGKSFIPILIGTGCSVPGIMATRTIENEQDRRMTIIVASFMPCGAKTDIITLFVAAFGIWYLAPIAYFSGILAVILSGLILKKTSLFQGEPAPFVMELPEYHIPSAENVFKSVWSRCKAFVKKAGTIILLASVAIWLLQNISIHGEFVEFADSSDSILAALGQVFAPIFAPLGFGNWMATVASVMGLVAKEAVVSTYGVIGGLGEEAAGAGLLAFIGGQFTLWSAISFMLFNQLNIPCFAAIGAIKGEMRSRKWTTFALVYQTLFAYVIALIVYQLGVFFTGGGFGIFTAIAFVLIAGIVWAIFRKPAKPAARPSVDRALS</sequence>
<feature type="transmembrane region" description="Helical" evidence="17">
    <location>
        <begin position="642"/>
        <end position="662"/>
    </location>
</feature>
<evidence type="ECO:0000259" key="18">
    <source>
        <dbReference type="PROSITE" id="PS51711"/>
    </source>
</evidence>
<dbReference type="RefSeq" id="WP_126465770.1">
    <property type="nucleotide sequence ID" value="NZ_LR134523.1"/>
</dbReference>
<accession>A0A448V2P4</accession>
<dbReference type="PROSITE" id="PS51711">
    <property type="entry name" value="G_FEOB"/>
    <property type="match status" value="1"/>
</dbReference>
<evidence type="ECO:0000256" key="8">
    <source>
        <dbReference type="ARBA" id="ARBA00022741"/>
    </source>
</evidence>
<gene>
    <name evidence="19" type="primary">feoB</name>
    <name evidence="19" type="ORF">NCTC13079_01210</name>
</gene>
<feature type="transmembrane region" description="Helical" evidence="17">
    <location>
        <begin position="549"/>
        <end position="574"/>
    </location>
</feature>
<evidence type="ECO:0000256" key="1">
    <source>
        <dbReference type="ARBA" id="ARBA00003926"/>
    </source>
</evidence>
<dbReference type="Pfam" id="PF07664">
    <property type="entry name" value="FeoB_C"/>
    <property type="match status" value="1"/>
</dbReference>
<evidence type="ECO:0000256" key="11">
    <source>
        <dbReference type="ARBA" id="ARBA00023065"/>
    </source>
</evidence>
<feature type="domain" description="FeoB-type G" evidence="18">
    <location>
        <begin position="1"/>
        <end position="162"/>
    </location>
</feature>
<dbReference type="OrthoDB" id="9809127at2"/>
<keyword evidence="13 17" id="KW-0472">Membrane</keyword>
<dbReference type="KEGG" id="piv:NCTC13079_01210"/>
<dbReference type="InterPro" id="IPR030389">
    <property type="entry name" value="G_FEOB_dom"/>
</dbReference>
<evidence type="ECO:0000256" key="2">
    <source>
        <dbReference type="ARBA" id="ARBA00004429"/>
    </source>
</evidence>
<dbReference type="SUPFAM" id="SSF52540">
    <property type="entry name" value="P-loop containing nucleoside triphosphate hydrolases"/>
    <property type="match status" value="1"/>
</dbReference>
<dbReference type="EMBL" id="LR134523">
    <property type="protein sequence ID" value="VEJ36017.1"/>
    <property type="molecule type" value="Genomic_DNA"/>
</dbReference>
<keyword evidence="16" id="KW-0479">Metal-binding</keyword>
<dbReference type="PANTHER" id="PTHR43185">
    <property type="entry name" value="FERROUS IRON TRANSPORT PROTEIN B"/>
    <property type="match status" value="1"/>
</dbReference>
<dbReference type="InterPro" id="IPR041069">
    <property type="entry name" value="FeoB_Cyto"/>
</dbReference>
<name>A0A448V2P4_9FIRM</name>
<dbReference type="InterPro" id="IPR011642">
    <property type="entry name" value="Gate_dom"/>
</dbReference>
<feature type="transmembrane region" description="Helical" evidence="17">
    <location>
        <begin position="444"/>
        <end position="466"/>
    </location>
</feature>
<evidence type="ECO:0000256" key="16">
    <source>
        <dbReference type="PIRSR" id="PIRSR603373-2"/>
    </source>
</evidence>
<dbReference type="AlphaFoldDB" id="A0A448V2P4"/>
<feature type="transmembrane region" description="Helical" evidence="17">
    <location>
        <begin position="581"/>
        <end position="601"/>
    </location>
</feature>
<evidence type="ECO:0000313" key="20">
    <source>
        <dbReference type="Proteomes" id="UP000269544"/>
    </source>
</evidence>
<keyword evidence="11" id="KW-0406">Ion transport</keyword>
<comment type="subcellular location">
    <subcellularLocation>
        <location evidence="2">Cell inner membrane</location>
        <topology evidence="2">Multi-pass membrane protein</topology>
    </subcellularLocation>
    <subcellularLocation>
        <location evidence="17">Cell membrane</location>
        <topology evidence="17">Multi-pass membrane protein</topology>
    </subcellularLocation>
</comment>
<dbReference type="CDD" id="cd01879">
    <property type="entry name" value="FeoB"/>
    <property type="match status" value="1"/>
</dbReference>
<dbReference type="InterPro" id="IPR011640">
    <property type="entry name" value="Fe2_transport_prot_B_C"/>
</dbReference>
<evidence type="ECO:0000256" key="3">
    <source>
        <dbReference type="ARBA" id="ARBA00022448"/>
    </source>
</evidence>
<feature type="binding site" evidence="15">
    <location>
        <begin position="33"/>
        <end position="37"/>
    </location>
    <ligand>
        <name>GTP</name>
        <dbReference type="ChEBI" id="CHEBI:37565"/>
        <label>1</label>
    </ligand>
</feature>
<keyword evidence="4" id="KW-1003">Cell membrane</keyword>
<dbReference type="Pfam" id="PF07670">
    <property type="entry name" value="Gate"/>
    <property type="match status" value="2"/>
</dbReference>
<dbReference type="PANTHER" id="PTHR43185:SF1">
    <property type="entry name" value="FE(2+) TRANSPORTER FEOB"/>
    <property type="match status" value="1"/>
</dbReference>
<reference evidence="19 20" key="1">
    <citation type="submission" date="2018-12" db="EMBL/GenBank/DDBJ databases">
        <authorList>
            <consortium name="Pathogen Informatics"/>
        </authorList>
    </citation>
    <scope>NUCLEOTIDE SEQUENCE [LARGE SCALE GENOMIC DNA]</scope>
    <source>
        <strain evidence="19 20">NCTC13079</strain>
    </source>
</reference>
<keyword evidence="3 17" id="KW-0813">Transport</keyword>
<evidence type="ECO:0000256" key="17">
    <source>
        <dbReference type="RuleBase" id="RU362098"/>
    </source>
</evidence>
<dbReference type="GO" id="GO:0005525">
    <property type="term" value="F:GTP binding"/>
    <property type="evidence" value="ECO:0007669"/>
    <property type="project" value="UniProtKB-KW"/>
</dbReference>
<evidence type="ECO:0000256" key="7">
    <source>
        <dbReference type="ARBA" id="ARBA00022692"/>
    </source>
</evidence>
<dbReference type="NCBIfam" id="TIGR00231">
    <property type="entry name" value="small_GTP"/>
    <property type="match status" value="1"/>
</dbReference>
<dbReference type="Gene3D" id="1.10.287.1770">
    <property type="match status" value="1"/>
</dbReference>
<feature type="binding site" evidence="16">
    <location>
        <position position="22"/>
    </location>
    <ligand>
        <name>Mg(2+)</name>
        <dbReference type="ChEBI" id="CHEBI:18420"/>
        <label>1</label>
    </ligand>
</feature>
<feature type="binding site" evidence="16">
    <location>
        <position position="20"/>
    </location>
    <ligand>
        <name>Mg(2+)</name>
        <dbReference type="ChEBI" id="CHEBI:18420"/>
        <label>2</label>
    </ligand>
</feature>
<feature type="binding site" evidence="16">
    <location>
        <position position="23"/>
    </location>
    <ligand>
        <name>Mg(2+)</name>
        <dbReference type="ChEBI" id="CHEBI:18420"/>
        <label>2</label>
    </ligand>
</feature>
<evidence type="ECO:0000256" key="12">
    <source>
        <dbReference type="ARBA" id="ARBA00023134"/>
    </source>
</evidence>
<dbReference type="InterPro" id="IPR027417">
    <property type="entry name" value="P-loop_NTPase"/>
</dbReference>
<evidence type="ECO:0000313" key="19">
    <source>
        <dbReference type="EMBL" id="VEJ36017.1"/>
    </source>
</evidence>
<dbReference type="FunFam" id="3.40.50.300:FF:000426">
    <property type="entry name" value="Ferrous iron transport protein B"/>
    <property type="match status" value="1"/>
</dbReference>
<keyword evidence="6" id="KW-0997">Cell inner membrane</keyword>
<dbReference type="Proteomes" id="UP000269544">
    <property type="component" value="Chromosome"/>
</dbReference>
<evidence type="ECO:0000256" key="14">
    <source>
        <dbReference type="NCBIfam" id="TIGR00437"/>
    </source>
</evidence>
<keyword evidence="10 17" id="KW-0408">Iron</keyword>
<dbReference type="InterPro" id="IPR050860">
    <property type="entry name" value="FeoB_GTPase"/>
</dbReference>
<dbReference type="GO" id="GO:0005886">
    <property type="term" value="C:plasma membrane"/>
    <property type="evidence" value="ECO:0007669"/>
    <property type="project" value="UniProtKB-SubCell"/>
</dbReference>
<feature type="binding site" evidence="15">
    <location>
        <begin position="53"/>
        <end position="56"/>
    </location>
    <ligand>
        <name>GTP</name>
        <dbReference type="ChEBI" id="CHEBI:37565"/>
        <label>1</label>
    </ligand>
</feature>
<evidence type="ECO:0000256" key="6">
    <source>
        <dbReference type="ARBA" id="ARBA00022519"/>
    </source>
</evidence>
<keyword evidence="20" id="KW-1185">Reference proteome</keyword>
<comment type="function">
    <text evidence="1 17">Probable transporter of a GTP-driven Fe(2+) uptake system.</text>
</comment>
<feature type="transmembrane region" description="Helical" evidence="17">
    <location>
        <begin position="607"/>
        <end position="630"/>
    </location>
</feature>
<protein>
    <recommendedName>
        <fullName evidence="14 17">Ferrous iron transport protein B</fullName>
    </recommendedName>
</protein>
<keyword evidence="12 15" id="KW-0342">GTP-binding</keyword>
<feature type="transmembrane region" description="Helical" evidence="17">
    <location>
        <begin position="383"/>
        <end position="406"/>
    </location>
</feature>
<dbReference type="Gene3D" id="3.40.50.300">
    <property type="entry name" value="P-loop containing nucleotide triphosphate hydrolases"/>
    <property type="match status" value="1"/>
</dbReference>
<feature type="transmembrane region" description="Helical" evidence="17">
    <location>
        <begin position="276"/>
        <end position="297"/>
    </location>
</feature>
<dbReference type="InterPro" id="IPR005225">
    <property type="entry name" value="Small_GTP-bd"/>
</dbReference>
<feature type="transmembrane region" description="Helical" evidence="17">
    <location>
        <begin position="668"/>
        <end position="689"/>
    </location>
</feature>
<organism evidence="19 20">
    <name type="scientific">Aedoeadaptatus ivorii</name>
    <dbReference type="NCBI Taxonomy" id="54006"/>
    <lineage>
        <taxon>Bacteria</taxon>
        <taxon>Bacillati</taxon>
        <taxon>Bacillota</taxon>
        <taxon>Tissierellia</taxon>
        <taxon>Tissierellales</taxon>
        <taxon>Peptoniphilaceae</taxon>
        <taxon>Aedoeadaptatus</taxon>
    </lineage>
</organism>
<dbReference type="NCBIfam" id="TIGR00437">
    <property type="entry name" value="feoB"/>
    <property type="match status" value="1"/>
</dbReference>
<keyword evidence="5 17" id="KW-0410">Iron transport</keyword>
<feature type="transmembrane region" description="Helical" evidence="17">
    <location>
        <begin position="339"/>
        <end position="363"/>
    </location>
</feature>
<evidence type="ECO:0000256" key="9">
    <source>
        <dbReference type="ARBA" id="ARBA00022989"/>
    </source>
</evidence>